<keyword evidence="3" id="KW-1185">Reference proteome</keyword>
<protein>
    <submittedName>
        <fullName evidence="2">Uncharacterized protein</fullName>
    </submittedName>
</protein>
<name>A0A0S4JED4_BODSA</name>
<dbReference type="EMBL" id="CYKH01001773">
    <property type="protein sequence ID" value="CUG89842.1"/>
    <property type="molecule type" value="Genomic_DNA"/>
</dbReference>
<feature type="region of interest" description="Disordered" evidence="1">
    <location>
        <begin position="610"/>
        <end position="641"/>
    </location>
</feature>
<reference evidence="3" key="1">
    <citation type="submission" date="2015-09" db="EMBL/GenBank/DDBJ databases">
        <authorList>
            <consortium name="Pathogen Informatics"/>
        </authorList>
    </citation>
    <scope>NUCLEOTIDE SEQUENCE [LARGE SCALE GENOMIC DNA]</scope>
    <source>
        <strain evidence="3">Lake Konstanz</strain>
    </source>
</reference>
<dbReference type="VEuPathDB" id="TriTrypDB:BSAL_23685"/>
<feature type="compositionally biased region" description="Polar residues" evidence="1">
    <location>
        <begin position="620"/>
        <end position="641"/>
    </location>
</feature>
<dbReference type="AlphaFoldDB" id="A0A0S4JED4"/>
<evidence type="ECO:0000313" key="3">
    <source>
        <dbReference type="Proteomes" id="UP000051952"/>
    </source>
</evidence>
<sequence length="641" mass="66547">MEAKVRPLTMHVRALTSAIASPFSYSRVDALKKSIQLFLDWSVCGGTTAQGDPCDIVQSYFVPRSLQEKPPAPSWHLIQTALRNTNVASSVFHRTFPRRDLLFQPGAVQICDMTDEEALNWSTLVVPRRPPLPGAGPVATPPAALPTVTPSPGLFASSSTASPTTQAPLKFELFEPLRAVTLVEQELAMRFLQGVSNLVPGQKEFIGESPLLPLFAETMLCLKQHLDALWEQQQQQGIATSTFASSSALGLERNELSSAAVTLSGTTGAAAAGGGVGGASLFANSVPFRSAASVEASLFAGTVSSVVANRHAPVRLNPALEATIAAMIDAVESACHYQPRSLVVLVSSGALKAALHVALCSYAPRDIRCSLLDTLSVLLQEIAPFRRLVQAPPSFAGMQPSSPVPGSFGAAAGAAIPQSQAPQAPPRDSLTCMLDAARGGNVMSPLDLFVHGAGSPMLSSSMTITTLGVAGGGGHGGGAGAGAGGMLGGSGSGSQQPIPFGMDRASASKFDSAIRDVLSQRRLLGILPQLTSLRDVKGVSVSLSMPRAELHRLLHKGQREREKKLADIISHIDELQTAEGFLEGVGGGVLSHLHGTSALNYNNAAAATQHNSISPPPSILSATGSADPASSNSKLQATLIG</sequence>
<dbReference type="OrthoDB" id="251100at2759"/>
<proteinExistence type="predicted"/>
<dbReference type="OMA" id="FQCMRSH"/>
<accession>A0A0S4JED4</accession>
<evidence type="ECO:0000313" key="2">
    <source>
        <dbReference type="EMBL" id="CUG89842.1"/>
    </source>
</evidence>
<organism evidence="2 3">
    <name type="scientific">Bodo saltans</name>
    <name type="common">Flagellated protozoan</name>
    <dbReference type="NCBI Taxonomy" id="75058"/>
    <lineage>
        <taxon>Eukaryota</taxon>
        <taxon>Discoba</taxon>
        <taxon>Euglenozoa</taxon>
        <taxon>Kinetoplastea</taxon>
        <taxon>Metakinetoplastina</taxon>
        <taxon>Eubodonida</taxon>
        <taxon>Bodonidae</taxon>
        <taxon>Bodo</taxon>
    </lineage>
</organism>
<gene>
    <name evidence="2" type="ORF">BSAL_23685</name>
</gene>
<evidence type="ECO:0000256" key="1">
    <source>
        <dbReference type="SAM" id="MobiDB-lite"/>
    </source>
</evidence>
<dbReference type="Proteomes" id="UP000051952">
    <property type="component" value="Unassembled WGS sequence"/>
</dbReference>